<sequence>MVSPSTNIVLRKISIISFVPAFIILFIHGIISSCPFPALGILPLSASAVLGLFIVRRDFIAALGSPIQALSPSNIFFADLFLGVFHFIFLLISWVVIREPWDRGQIVLGTYGTVPLMVNTGIHFYVLIPQIAHMFSRRTCDCPHCQSVNKPAFFSSSTSEYTPLNEDDTEPEDIGRDLEAGH</sequence>
<comment type="caution">
    <text evidence="1">The sequence shown here is derived from an EMBL/GenBank/DDBJ whole genome shotgun (WGS) entry which is preliminary data.</text>
</comment>
<evidence type="ECO:0000313" key="2">
    <source>
        <dbReference type="Proteomes" id="UP000805649"/>
    </source>
</evidence>
<dbReference type="EMBL" id="VUJX02000011">
    <property type="protein sequence ID" value="KAL0930403.1"/>
    <property type="molecule type" value="Genomic_DNA"/>
</dbReference>
<protein>
    <submittedName>
        <fullName evidence="1">Uncharacterized protein</fullName>
    </submittedName>
</protein>
<dbReference type="Proteomes" id="UP000805649">
    <property type="component" value="Unassembled WGS sequence"/>
</dbReference>
<keyword evidence="2" id="KW-1185">Reference proteome</keyword>
<organism evidence="1 2">
    <name type="scientific">Colletotrichum truncatum</name>
    <name type="common">Anthracnose fungus</name>
    <name type="synonym">Colletotrichum capsici</name>
    <dbReference type="NCBI Taxonomy" id="5467"/>
    <lineage>
        <taxon>Eukaryota</taxon>
        <taxon>Fungi</taxon>
        <taxon>Dikarya</taxon>
        <taxon>Ascomycota</taxon>
        <taxon>Pezizomycotina</taxon>
        <taxon>Sordariomycetes</taxon>
        <taxon>Hypocreomycetidae</taxon>
        <taxon>Glomerellales</taxon>
        <taxon>Glomerellaceae</taxon>
        <taxon>Colletotrichum</taxon>
        <taxon>Colletotrichum truncatum species complex</taxon>
    </lineage>
</organism>
<proteinExistence type="predicted"/>
<name>A0ACC3YEX5_COLTU</name>
<gene>
    <name evidence="1" type="ORF">CTRU02_214478</name>
</gene>
<evidence type="ECO:0000313" key="1">
    <source>
        <dbReference type="EMBL" id="KAL0930403.1"/>
    </source>
</evidence>
<accession>A0ACC3YEX5</accession>
<reference evidence="1 2" key="1">
    <citation type="journal article" date="2020" name="Phytopathology">
        <title>Genome Sequence Resources of Colletotrichum truncatum, C. plurivorum, C. musicola, and C. sojae: Four Species Pathogenic to Soybean (Glycine max).</title>
        <authorList>
            <person name="Rogerio F."/>
            <person name="Boufleur T.R."/>
            <person name="Ciampi-Guillardi M."/>
            <person name="Sukno S.A."/>
            <person name="Thon M.R."/>
            <person name="Massola Junior N.S."/>
            <person name="Baroncelli R."/>
        </authorList>
    </citation>
    <scope>NUCLEOTIDE SEQUENCE [LARGE SCALE GENOMIC DNA]</scope>
    <source>
        <strain evidence="1 2">CMES1059</strain>
    </source>
</reference>